<dbReference type="Pfam" id="PF13532">
    <property type="entry name" value="2OG-FeII_Oxy_2"/>
    <property type="match status" value="1"/>
</dbReference>
<dbReference type="GO" id="GO:0051213">
    <property type="term" value="F:dioxygenase activity"/>
    <property type="evidence" value="ECO:0007669"/>
    <property type="project" value="UniProtKB-KW"/>
</dbReference>
<dbReference type="PANTHER" id="PTHR46030">
    <property type="entry name" value="ALPHA-KETOGLUTARATE-DEPENDENT DIOXYGENASE ALKB HOMOLOG 6"/>
    <property type="match status" value="1"/>
</dbReference>
<gene>
    <name evidence="8" type="primary">BQ5605_C011g06440</name>
    <name evidence="8" type="ORF">BQ5605_C011G06440</name>
</gene>
<evidence type="ECO:0000256" key="6">
    <source>
        <dbReference type="SAM" id="MobiDB-lite"/>
    </source>
</evidence>
<dbReference type="AlphaFoldDB" id="A0A2X0LTI7"/>
<dbReference type="SUPFAM" id="SSF51197">
    <property type="entry name" value="Clavaminate synthase-like"/>
    <property type="match status" value="1"/>
</dbReference>
<feature type="region of interest" description="Disordered" evidence="6">
    <location>
        <begin position="43"/>
        <end position="81"/>
    </location>
</feature>
<evidence type="ECO:0000256" key="2">
    <source>
        <dbReference type="ARBA" id="ARBA00022723"/>
    </source>
</evidence>
<dbReference type="Proteomes" id="UP000249464">
    <property type="component" value="Unassembled WGS sequence"/>
</dbReference>
<keyword evidence="4" id="KW-0560">Oxidoreductase</keyword>
<evidence type="ECO:0000313" key="8">
    <source>
        <dbReference type="EMBL" id="SGY12250.1"/>
    </source>
</evidence>
<keyword evidence="5" id="KW-0408">Iron</keyword>
<dbReference type="EMBL" id="FQNC01000011">
    <property type="protein sequence ID" value="SGY12250.1"/>
    <property type="molecule type" value="Genomic_DNA"/>
</dbReference>
<dbReference type="STRING" id="796604.A0A2X0LTI7"/>
<evidence type="ECO:0000256" key="1">
    <source>
        <dbReference type="ARBA" id="ARBA00007879"/>
    </source>
</evidence>
<evidence type="ECO:0000256" key="5">
    <source>
        <dbReference type="ARBA" id="ARBA00023004"/>
    </source>
</evidence>
<dbReference type="InterPro" id="IPR032862">
    <property type="entry name" value="ALKBH6"/>
</dbReference>
<organism evidence="8 9">
    <name type="scientific">Microbotryum silenes-dioicae</name>
    <dbReference type="NCBI Taxonomy" id="796604"/>
    <lineage>
        <taxon>Eukaryota</taxon>
        <taxon>Fungi</taxon>
        <taxon>Dikarya</taxon>
        <taxon>Basidiomycota</taxon>
        <taxon>Pucciniomycotina</taxon>
        <taxon>Microbotryomycetes</taxon>
        <taxon>Microbotryales</taxon>
        <taxon>Microbotryaceae</taxon>
        <taxon>Microbotryum</taxon>
    </lineage>
</organism>
<reference evidence="8 9" key="1">
    <citation type="submission" date="2016-11" db="EMBL/GenBank/DDBJ databases">
        <authorList>
            <person name="Jaros S."/>
            <person name="Januszkiewicz K."/>
            <person name="Wedrychowicz H."/>
        </authorList>
    </citation>
    <scope>NUCLEOTIDE SEQUENCE [LARGE SCALE GENOMIC DNA]</scope>
</reference>
<dbReference type="GO" id="GO:0005634">
    <property type="term" value="C:nucleus"/>
    <property type="evidence" value="ECO:0007669"/>
    <property type="project" value="TreeGrafter"/>
</dbReference>
<dbReference type="InterPro" id="IPR037151">
    <property type="entry name" value="AlkB-like_sf"/>
</dbReference>
<dbReference type="Gene3D" id="2.60.120.590">
    <property type="entry name" value="Alpha-ketoglutarate-dependent dioxygenase AlkB-like"/>
    <property type="match status" value="1"/>
</dbReference>
<evidence type="ECO:0000313" key="9">
    <source>
        <dbReference type="Proteomes" id="UP000249464"/>
    </source>
</evidence>
<comment type="similarity">
    <text evidence="1">Belongs to the alkB family.</text>
</comment>
<accession>A0A2X0LTI7</accession>
<dbReference type="PANTHER" id="PTHR46030:SF1">
    <property type="entry name" value="ALPHA-KETOGLUTARATE-DEPENDENT DIOXYGENASE ALKB HOMOLOG 6"/>
    <property type="match status" value="1"/>
</dbReference>
<sequence>MSLPSPSLAPLPIPNLPASSIHIIYDFITPCEEEYLIQRIDDLGGDTLHDPPQPPQVEDTPIQGQVEPERRPRPPRQGKVSTRWGWTELNGRSVVLVCGGGDASQRVGGECRGSLTKKSTLLPLPMPDIMTSKYPHVLLRMQEATKKVGWVEGLNHAVDPCPTHNPNRSLIPRYLPGQGILAHTDGPAYAPIVTTLSLGSHTILQFTPRKNDPTPSDEKVDSTAPLNSFELASNSKEQSETFSLFLPPRSLILLQDTLYEDWLHSIESKKEDTADDLMRCRNWGMWWERGVDTFSTGSEEERLDMKKGGDVLSEGGIEELIRRRKFVESGKGWDRGRRVSLTCRIVERVVKGFKVG</sequence>
<dbReference type="GO" id="GO:0046872">
    <property type="term" value="F:metal ion binding"/>
    <property type="evidence" value="ECO:0007669"/>
    <property type="project" value="UniProtKB-KW"/>
</dbReference>
<keyword evidence="3" id="KW-0223">Dioxygenase</keyword>
<dbReference type="InterPro" id="IPR027450">
    <property type="entry name" value="AlkB-like"/>
</dbReference>
<proteinExistence type="inferred from homology"/>
<keyword evidence="9" id="KW-1185">Reference proteome</keyword>
<feature type="domain" description="Alpha-ketoglutarate-dependent dioxygenase AlkB-like" evidence="7">
    <location>
        <begin position="140"/>
        <end position="277"/>
    </location>
</feature>
<evidence type="ECO:0000256" key="4">
    <source>
        <dbReference type="ARBA" id="ARBA00023002"/>
    </source>
</evidence>
<evidence type="ECO:0000256" key="3">
    <source>
        <dbReference type="ARBA" id="ARBA00022964"/>
    </source>
</evidence>
<evidence type="ECO:0000259" key="7">
    <source>
        <dbReference type="Pfam" id="PF13532"/>
    </source>
</evidence>
<protein>
    <submittedName>
        <fullName evidence="8">BQ5605_C011g06440 protein</fullName>
    </submittedName>
</protein>
<keyword evidence="2" id="KW-0479">Metal-binding</keyword>
<name>A0A2X0LTI7_9BASI</name>